<comment type="caution">
    <text evidence="1">The sequence shown here is derived from an EMBL/GenBank/DDBJ whole genome shotgun (WGS) entry which is preliminary data.</text>
</comment>
<accession>A0A1F5Z8W0</accession>
<dbReference type="Gene3D" id="3.90.1070.10">
    <property type="match status" value="1"/>
</dbReference>
<dbReference type="InterPro" id="IPR023214">
    <property type="entry name" value="HAD_sf"/>
</dbReference>
<dbReference type="PANTHER" id="PTHR10000">
    <property type="entry name" value="PHOSPHOSERINE PHOSPHATASE"/>
    <property type="match status" value="1"/>
</dbReference>
<protein>
    <recommendedName>
        <fullName evidence="3">Sucrose phosphatase-like domain-containing protein</fullName>
    </recommendedName>
</protein>
<dbReference type="Pfam" id="PF08282">
    <property type="entry name" value="Hydrolase_3"/>
    <property type="match status" value="2"/>
</dbReference>
<gene>
    <name evidence="1" type="ORF">A2154_03785</name>
</gene>
<evidence type="ECO:0000313" key="2">
    <source>
        <dbReference type="Proteomes" id="UP000176854"/>
    </source>
</evidence>
<dbReference type="PANTHER" id="PTHR10000:SF8">
    <property type="entry name" value="HAD SUPERFAMILY HYDROLASE-LIKE, TYPE 3"/>
    <property type="match status" value="1"/>
</dbReference>
<dbReference type="GO" id="GO:0005829">
    <property type="term" value="C:cytosol"/>
    <property type="evidence" value="ECO:0007669"/>
    <property type="project" value="TreeGrafter"/>
</dbReference>
<name>A0A1F5Z8W0_9BACT</name>
<dbReference type="AlphaFoldDB" id="A0A1F5Z8W0"/>
<evidence type="ECO:0000313" key="1">
    <source>
        <dbReference type="EMBL" id="OGG08764.1"/>
    </source>
</evidence>
<dbReference type="InterPro" id="IPR036412">
    <property type="entry name" value="HAD-like_sf"/>
</dbReference>
<dbReference type="EMBL" id="MFJC01000047">
    <property type="protein sequence ID" value="OGG08764.1"/>
    <property type="molecule type" value="Genomic_DNA"/>
</dbReference>
<dbReference type="Gene3D" id="3.40.50.1000">
    <property type="entry name" value="HAD superfamily/HAD-like"/>
    <property type="match status" value="1"/>
</dbReference>
<dbReference type="Proteomes" id="UP000176854">
    <property type="component" value="Unassembled WGS sequence"/>
</dbReference>
<dbReference type="GO" id="GO:0016791">
    <property type="term" value="F:phosphatase activity"/>
    <property type="evidence" value="ECO:0007669"/>
    <property type="project" value="TreeGrafter"/>
</dbReference>
<evidence type="ECO:0008006" key="3">
    <source>
        <dbReference type="Google" id="ProtNLM"/>
    </source>
</evidence>
<proteinExistence type="predicted"/>
<sequence length="251" mass="27398">MTYKLVLVDLDDTLTPNLGMPPRPFYPSPLLRRSVRLALKHATIALCTGRDKATALAVVDSLGLTAPQIIEGGAKIITAKGKNIWTRYLSLRSARLIINQLKTTKTSFSVITSGVEIINTIPRSHIDKITAVFWYDLPPAELSVFKNKLSHYPDLAVNINQDRTGNTLYITHRAGTKSHGVRRLQKMLGVSKTETIGIGDGNNDRQLLLTCGLKVAMGNAVAEVKEIADYVAPGVKDDGVAHTLTKFILGK</sequence>
<reference evidence="1 2" key="1">
    <citation type="journal article" date="2016" name="Nat. Commun.">
        <title>Thousands of microbial genomes shed light on interconnected biogeochemical processes in an aquifer system.</title>
        <authorList>
            <person name="Anantharaman K."/>
            <person name="Brown C.T."/>
            <person name="Hug L.A."/>
            <person name="Sharon I."/>
            <person name="Castelle C.J."/>
            <person name="Probst A.J."/>
            <person name="Thomas B.C."/>
            <person name="Singh A."/>
            <person name="Wilkins M.J."/>
            <person name="Karaoz U."/>
            <person name="Brodie E.L."/>
            <person name="Williams K.H."/>
            <person name="Hubbard S.S."/>
            <person name="Banfield J.F."/>
        </authorList>
    </citation>
    <scope>NUCLEOTIDE SEQUENCE [LARGE SCALE GENOMIC DNA]</scope>
</reference>
<organism evidence="1 2">
    <name type="scientific">Candidatus Gottesmanbacteria bacterium RBG_16_43_7</name>
    <dbReference type="NCBI Taxonomy" id="1798373"/>
    <lineage>
        <taxon>Bacteria</taxon>
        <taxon>Candidatus Gottesmaniibacteriota</taxon>
    </lineage>
</organism>
<dbReference type="STRING" id="1798373.A2154_03785"/>
<dbReference type="GO" id="GO:0000287">
    <property type="term" value="F:magnesium ion binding"/>
    <property type="evidence" value="ECO:0007669"/>
    <property type="project" value="TreeGrafter"/>
</dbReference>
<dbReference type="SUPFAM" id="SSF56784">
    <property type="entry name" value="HAD-like"/>
    <property type="match status" value="1"/>
</dbReference>